<organism evidence="2 3">
    <name type="scientific">Hydrogenispora ethanolica</name>
    <dbReference type="NCBI Taxonomy" id="1082276"/>
    <lineage>
        <taxon>Bacteria</taxon>
        <taxon>Bacillati</taxon>
        <taxon>Bacillota</taxon>
        <taxon>Hydrogenispora</taxon>
    </lineage>
</organism>
<comment type="caution">
    <text evidence="2">The sequence shown here is derived from an EMBL/GenBank/DDBJ whole genome shotgun (WGS) entry which is preliminary data.</text>
</comment>
<name>A0A4R1RY55_HYDET</name>
<sequence length="36" mass="3789">MPDIECGGFGGGWGIAFLVFLILILLVVGFSVGGWF</sequence>
<dbReference type="EMBL" id="SLUN01000008">
    <property type="protein sequence ID" value="TCL70912.1"/>
    <property type="molecule type" value="Genomic_DNA"/>
</dbReference>
<evidence type="ECO:0000313" key="2">
    <source>
        <dbReference type="EMBL" id="TCL70912.1"/>
    </source>
</evidence>
<evidence type="ECO:0000313" key="3">
    <source>
        <dbReference type="Proteomes" id="UP000295008"/>
    </source>
</evidence>
<keyword evidence="3" id="KW-1185">Reference proteome</keyword>
<reference evidence="2 3" key="1">
    <citation type="submission" date="2019-03" db="EMBL/GenBank/DDBJ databases">
        <title>Genomic Encyclopedia of Type Strains, Phase IV (KMG-IV): sequencing the most valuable type-strain genomes for metagenomic binning, comparative biology and taxonomic classification.</title>
        <authorList>
            <person name="Goeker M."/>
        </authorList>
    </citation>
    <scope>NUCLEOTIDE SEQUENCE [LARGE SCALE GENOMIC DNA]</scope>
    <source>
        <strain evidence="2 3">LX-B</strain>
    </source>
</reference>
<dbReference type="Proteomes" id="UP000295008">
    <property type="component" value="Unassembled WGS sequence"/>
</dbReference>
<evidence type="ECO:0008006" key="4">
    <source>
        <dbReference type="Google" id="ProtNLM"/>
    </source>
</evidence>
<protein>
    <recommendedName>
        <fullName evidence="4">Sporulation protein YjcZ</fullName>
    </recommendedName>
</protein>
<dbReference type="AlphaFoldDB" id="A0A4R1RY55"/>
<proteinExistence type="predicted"/>
<keyword evidence="1" id="KW-0812">Transmembrane</keyword>
<evidence type="ECO:0000256" key="1">
    <source>
        <dbReference type="SAM" id="Phobius"/>
    </source>
</evidence>
<accession>A0A4R1RY55</accession>
<feature type="transmembrane region" description="Helical" evidence="1">
    <location>
        <begin position="12"/>
        <end position="35"/>
    </location>
</feature>
<keyword evidence="1" id="KW-0472">Membrane</keyword>
<gene>
    <name evidence="2" type="ORF">EDC14_100857</name>
</gene>
<keyword evidence="1" id="KW-1133">Transmembrane helix</keyword>